<dbReference type="EMBL" id="JAGDEL010000009">
    <property type="protein sequence ID" value="MBO1512693.1"/>
    <property type="molecule type" value="Genomic_DNA"/>
</dbReference>
<gene>
    <name evidence="1" type="ORF">I7822_13540</name>
</gene>
<protein>
    <recommendedName>
        <fullName evidence="3">Group-specific protein</fullName>
    </recommendedName>
</protein>
<comment type="caution">
    <text evidence="1">The sequence shown here is derived from an EMBL/GenBank/DDBJ whole genome shotgun (WGS) entry which is preliminary data.</text>
</comment>
<proteinExistence type="predicted"/>
<evidence type="ECO:0008006" key="3">
    <source>
        <dbReference type="Google" id="ProtNLM"/>
    </source>
</evidence>
<evidence type="ECO:0000313" key="1">
    <source>
        <dbReference type="EMBL" id="MBO1512693.1"/>
    </source>
</evidence>
<reference evidence="1 2" key="1">
    <citation type="submission" date="2021-03" db="EMBL/GenBank/DDBJ databases">
        <title>Whole genome sequence of Metabacillus bambusae BG109.</title>
        <authorList>
            <person name="Jeong J.W."/>
        </authorList>
    </citation>
    <scope>NUCLEOTIDE SEQUENCE [LARGE SCALE GENOMIC DNA]</scope>
    <source>
        <strain evidence="1 2">BG109</strain>
    </source>
</reference>
<keyword evidence="2" id="KW-1185">Reference proteome</keyword>
<dbReference type="Proteomes" id="UP000663981">
    <property type="component" value="Unassembled WGS sequence"/>
</dbReference>
<name>A0ABS3N484_9BACI</name>
<sequence length="159" mass="19210">MTIEIEYAETIIVWVHYRDKWNWYVTDKELWFLDLIKYEQAFIDAGYELHNQGDFSDRFDIPIVNRQTAADFIEHIEEFKVTTNQLSKFLLKEPNKEEIDKYKPVLFVDFDTETLISSFPEPASYEEYVPENWESVYKDFLEDVPTNERYWVIGGKSYF</sequence>
<dbReference type="RefSeq" id="WP_207978996.1">
    <property type="nucleotide sequence ID" value="NZ_JAGDEL010000009.1"/>
</dbReference>
<accession>A0ABS3N484</accession>
<evidence type="ECO:0000313" key="2">
    <source>
        <dbReference type="Proteomes" id="UP000663981"/>
    </source>
</evidence>
<organism evidence="1 2">
    <name type="scientific">Metabacillus bambusae</name>
    <dbReference type="NCBI Taxonomy" id="2795218"/>
    <lineage>
        <taxon>Bacteria</taxon>
        <taxon>Bacillati</taxon>
        <taxon>Bacillota</taxon>
        <taxon>Bacilli</taxon>
        <taxon>Bacillales</taxon>
        <taxon>Bacillaceae</taxon>
        <taxon>Metabacillus</taxon>
    </lineage>
</organism>